<feature type="signal peptide" evidence="2">
    <location>
        <begin position="1"/>
        <end position="18"/>
    </location>
</feature>
<dbReference type="AlphaFoldDB" id="A0A9P0F5M0"/>
<dbReference type="Proteomes" id="UP001152759">
    <property type="component" value="Chromosome 5"/>
</dbReference>
<evidence type="ECO:0000313" key="4">
    <source>
        <dbReference type="Proteomes" id="UP001152759"/>
    </source>
</evidence>
<dbReference type="EMBL" id="OU963866">
    <property type="protein sequence ID" value="CAH0389972.1"/>
    <property type="molecule type" value="Genomic_DNA"/>
</dbReference>
<protein>
    <submittedName>
        <fullName evidence="3">Uncharacterized protein</fullName>
    </submittedName>
</protein>
<sequence>MNMIAHLVSAAVLAFIHAECILADNHIEAYPVFAQEGSAKVGSVPLPQAKQLLVHFQQRPRPQPRPYPPPPPPPQPQPQPQPVPNPKPDPSDPYELHEVQENADSFDPYGARQQFPDPELFQPQTRVQPQPQPNQPAPEPHRGFSIEDIESKPIFVFTTTDDKSYDIVYALSGISGLNLDPATKYIADFLISNDTEKLVVVFNYQNFPFTKLPDLPIARLILPNDLKLSFFDLENLNKPIVAIFTKQQLNALDSFVQNTHVSLIGQIKLPKPASSSRTGSIHGVNYVLGGFKL</sequence>
<evidence type="ECO:0000256" key="2">
    <source>
        <dbReference type="SAM" id="SignalP"/>
    </source>
</evidence>
<organism evidence="3 4">
    <name type="scientific">Bemisia tabaci</name>
    <name type="common">Sweetpotato whitefly</name>
    <name type="synonym">Aleurodes tabaci</name>
    <dbReference type="NCBI Taxonomy" id="7038"/>
    <lineage>
        <taxon>Eukaryota</taxon>
        <taxon>Metazoa</taxon>
        <taxon>Ecdysozoa</taxon>
        <taxon>Arthropoda</taxon>
        <taxon>Hexapoda</taxon>
        <taxon>Insecta</taxon>
        <taxon>Pterygota</taxon>
        <taxon>Neoptera</taxon>
        <taxon>Paraneoptera</taxon>
        <taxon>Hemiptera</taxon>
        <taxon>Sternorrhyncha</taxon>
        <taxon>Aleyrodoidea</taxon>
        <taxon>Aleyrodidae</taxon>
        <taxon>Aleyrodinae</taxon>
        <taxon>Bemisia</taxon>
    </lineage>
</organism>
<gene>
    <name evidence="3" type="ORF">BEMITA_LOCUS8742</name>
</gene>
<feature type="compositionally biased region" description="Pro residues" evidence="1">
    <location>
        <begin position="61"/>
        <end position="88"/>
    </location>
</feature>
<keyword evidence="4" id="KW-1185">Reference proteome</keyword>
<feature type="region of interest" description="Disordered" evidence="1">
    <location>
        <begin position="58"/>
        <end position="95"/>
    </location>
</feature>
<reference evidence="3" key="1">
    <citation type="submission" date="2021-12" db="EMBL/GenBank/DDBJ databases">
        <authorList>
            <person name="King R."/>
        </authorList>
    </citation>
    <scope>NUCLEOTIDE SEQUENCE</scope>
</reference>
<name>A0A9P0F5M0_BEMTA</name>
<proteinExistence type="predicted"/>
<accession>A0A9P0F5M0</accession>
<feature type="region of interest" description="Disordered" evidence="1">
    <location>
        <begin position="122"/>
        <end position="141"/>
    </location>
</feature>
<evidence type="ECO:0000313" key="3">
    <source>
        <dbReference type="EMBL" id="CAH0389972.1"/>
    </source>
</evidence>
<feature type="chain" id="PRO_5040160247" evidence="2">
    <location>
        <begin position="19"/>
        <end position="293"/>
    </location>
</feature>
<evidence type="ECO:0000256" key="1">
    <source>
        <dbReference type="SAM" id="MobiDB-lite"/>
    </source>
</evidence>
<keyword evidence="2" id="KW-0732">Signal</keyword>